<dbReference type="InterPro" id="IPR018553">
    <property type="entry name" value="E2_Ub-conjug_enz"/>
</dbReference>
<accession>A0A1R4ABX3</accession>
<dbReference type="Pfam" id="PF09418">
    <property type="entry name" value="DUF2009"/>
    <property type="match status" value="2"/>
</dbReference>
<evidence type="ECO:0000313" key="2">
    <source>
        <dbReference type="EMBL" id="SJK86521.1"/>
    </source>
</evidence>
<protein>
    <submittedName>
        <fullName evidence="2">UPF0652 protein</fullName>
    </submittedName>
</protein>
<dbReference type="PANTHER" id="PTHR31560:SF0">
    <property type="entry name" value="UPF0652 PROTEIN C22H10.08"/>
    <property type="match status" value="1"/>
</dbReference>
<evidence type="ECO:0000259" key="1">
    <source>
        <dbReference type="Pfam" id="PF09418"/>
    </source>
</evidence>
<dbReference type="AlphaFoldDB" id="A0A1R4ABX3"/>
<dbReference type="VEuPathDB" id="PiroplasmaDB:BMR1_03g02910"/>
<reference evidence="2 3" key="3">
    <citation type="journal article" date="2016" name="Sci. Rep.">
        <title>Genome-wide diversity and gene expression profiling of Babesia microti isolates identify polymorphic genes that mediate host-pathogen interactions.</title>
        <authorList>
            <person name="Silva J.C."/>
            <person name="Cornillot E."/>
            <person name="McCracken C."/>
            <person name="Usmani-Brown S."/>
            <person name="Dwivedi A."/>
            <person name="Ifeonu O.O."/>
            <person name="Crabtree J."/>
            <person name="Gotia H.T."/>
            <person name="Virji A.Z."/>
            <person name="Reynes C."/>
            <person name="Colinge J."/>
            <person name="Kumar V."/>
            <person name="Lawres L."/>
            <person name="Pazzi J.E."/>
            <person name="Pablo J.V."/>
            <person name="Hung C."/>
            <person name="Brancato J."/>
            <person name="Kumari P."/>
            <person name="Orvis J."/>
            <person name="Tretina K."/>
            <person name="Chibucos M."/>
            <person name="Ott S."/>
            <person name="Sadzewicz L."/>
            <person name="Sengamalay N."/>
            <person name="Shetty A.C."/>
            <person name="Su Q."/>
            <person name="Tallon L."/>
            <person name="Fraser C.M."/>
            <person name="Frutos R."/>
            <person name="Molina D.M."/>
            <person name="Krause P.J."/>
            <person name="Ben Mamoun C."/>
        </authorList>
    </citation>
    <scope>NUCLEOTIDE SEQUENCE [LARGE SCALE GENOMIC DNA]</scope>
    <source>
        <strain evidence="2 3">RI</strain>
    </source>
</reference>
<feature type="domain" description="Non-canonical E2 ubiquitin-conjugating enzyme C-terminal" evidence="1">
    <location>
        <begin position="96"/>
        <end position="288"/>
    </location>
</feature>
<evidence type="ECO:0000313" key="3">
    <source>
        <dbReference type="Proteomes" id="UP000002899"/>
    </source>
</evidence>
<dbReference type="PANTHER" id="PTHR31560">
    <property type="entry name" value="UPF0652 PROTEIN C16A11.03C-RELATED"/>
    <property type="match status" value="1"/>
</dbReference>
<proteinExistence type="predicted"/>
<gene>
    <name evidence="2" type="ORF">BMR1_03g02910</name>
</gene>
<dbReference type="Proteomes" id="UP000002899">
    <property type="component" value="Chromosome III"/>
</dbReference>
<dbReference type="InterPro" id="IPR057668">
    <property type="entry name" value="E2_Ub-conjug_enz_C"/>
</dbReference>
<dbReference type="RefSeq" id="XP_021338671.1">
    <property type="nucleotide sequence ID" value="XM_021482117.1"/>
</dbReference>
<dbReference type="KEGG" id="bmic:BMR1_03g02910"/>
<dbReference type="GeneID" id="24425224"/>
<dbReference type="OrthoDB" id="406045at2759"/>
<reference evidence="2 3" key="1">
    <citation type="journal article" date="2012" name="Nucleic Acids Res.">
        <title>Sequencing of the smallest Apicomplexan genome from the human pathogen Babesia microti.</title>
        <authorList>
            <person name="Cornillot E."/>
            <person name="Hadj-Kaddour K."/>
            <person name="Dassouli A."/>
            <person name="Noel B."/>
            <person name="Ranwez V."/>
            <person name="Vacherie B."/>
            <person name="Augagneur Y."/>
            <person name="Bres V."/>
            <person name="Duclos A."/>
            <person name="Randazzo S."/>
            <person name="Carcy B."/>
            <person name="Debierre-Grockiego F."/>
            <person name="Delbecq S."/>
            <person name="Moubri-Menage K."/>
            <person name="Shams-Eldin H."/>
            <person name="Usmani-Brown S."/>
            <person name="Bringaud F."/>
            <person name="Wincker P."/>
            <person name="Vivares C.P."/>
            <person name="Schwarz R.T."/>
            <person name="Schetters T.P."/>
            <person name="Krause P.J."/>
            <person name="Gorenflot A."/>
            <person name="Berry V."/>
            <person name="Barbe V."/>
            <person name="Ben Mamoun C."/>
        </authorList>
    </citation>
    <scope>NUCLEOTIDE SEQUENCE [LARGE SCALE GENOMIC DNA]</scope>
    <source>
        <strain evidence="2 3">RI</strain>
    </source>
</reference>
<feature type="domain" description="Non-canonical E2 ubiquitin-conjugating enzyme C-terminal" evidence="1">
    <location>
        <begin position="313"/>
        <end position="579"/>
    </location>
</feature>
<dbReference type="EMBL" id="LN871598">
    <property type="protein sequence ID" value="SJK86521.1"/>
    <property type="molecule type" value="Genomic_DNA"/>
</dbReference>
<name>A0A1R4ABX3_BABMR</name>
<sequence length="584" mass="67125">MSNALINYLDSDESNQPSSALTEHENSLLNQLSAQQLLKVIAKLKSGIPFEDILKEFRDLTLEDTNTGFSLEVQHIDPNEVDILQQSDNSYFVHLAKYTPLRLSYEERCFLRLLDSTLQVSEYTDKIDVYHDGNKARRIAHEIKQVCAILSGLSIAHNYEDGQRLVRDRDYDANAEFFRSIFEIGRRYKILNPDRMRHSYGKLIYFLMDSRKPDIQELLNFDCVMKVRTVYDLLERKKNGLALLADPLLKTATMEITGDGKTQAQIRREILTKESAVKHLIDKYSTGQKKAGGFMGLGFLFSRENENLEIENSDQLSRTELETCLYSLSDHNAHLRAFRDPCDDMIKFLKENFDPQESNPKYSLAINAGFQGARLTHGHAKQFTYVLQSLTLWREIAYNMFALWHFAELDLLDSQNPYRLRNTGQGLNRVQDGPNVIRAMRRILANVQQQIGTWIGSNVIHLGDHNVPNSLWFIDKYTQIPRILVPIVSCIKKIPELYQSTSSMKQYIDTQFGGPVNLKMMILNDFFCHAFDGSGADNFNDAGSCIDGRLTSAWNWCSMIEKKKYFPIFLLTNFSGFDGRFDQS</sequence>
<organism evidence="2 3">
    <name type="scientific">Babesia microti (strain RI)</name>
    <dbReference type="NCBI Taxonomy" id="1133968"/>
    <lineage>
        <taxon>Eukaryota</taxon>
        <taxon>Sar</taxon>
        <taxon>Alveolata</taxon>
        <taxon>Apicomplexa</taxon>
        <taxon>Aconoidasida</taxon>
        <taxon>Piroplasmida</taxon>
        <taxon>Babesiidae</taxon>
        <taxon>Babesia</taxon>
    </lineage>
</organism>
<keyword evidence="3" id="KW-1185">Reference proteome</keyword>
<reference evidence="2 3" key="2">
    <citation type="journal article" date="2013" name="PLoS ONE">
        <title>Whole genome mapping and re-organization of the nuclear and mitochondrial genomes of Babesia microti isolates.</title>
        <authorList>
            <person name="Cornillot E."/>
            <person name="Dassouli A."/>
            <person name="Garg A."/>
            <person name="Pachikara N."/>
            <person name="Randazzo S."/>
            <person name="Depoix D."/>
            <person name="Carcy B."/>
            <person name="Delbecq S."/>
            <person name="Frutos R."/>
            <person name="Silva J.C."/>
            <person name="Sutton R."/>
            <person name="Krause P.J."/>
            <person name="Mamoun C.B."/>
        </authorList>
    </citation>
    <scope>NUCLEOTIDE SEQUENCE [LARGE SCALE GENOMIC DNA]</scope>
    <source>
        <strain evidence="2 3">RI</strain>
    </source>
</reference>